<dbReference type="KEGG" id="bcoh:BC6307_11870"/>
<dbReference type="AlphaFoldDB" id="A0A223KQZ9"/>
<name>A0A223KQZ9_9BACI</name>
<reference evidence="1 2" key="1">
    <citation type="submission" date="2016-12" db="EMBL/GenBank/DDBJ databases">
        <title>The whole genome sequencing and assembly of Bacillus cohnii DSM 6307T strain.</title>
        <authorList>
            <person name="Lee Y.-J."/>
            <person name="Yi H."/>
            <person name="Bahn Y.-S."/>
            <person name="Kim J.F."/>
            <person name="Lee D.-W."/>
        </authorList>
    </citation>
    <scope>NUCLEOTIDE SEQUENCE [LARGE SCALE GENOMIC DNA]</scope>
    <source>
        <strain evidence="1 2">DSM 6307</strain>
    </source>
</reference>
<dbReference type="EMBL" id="CP018866">
    <property type="protein sequence ID" value="AST91921.1"/>
    <property type="molecule type" value="Genomic_DNA"/>
</dbReference>
<sequence length="140" mass="15143">MSSKKALTSGPFFVPLSVDGTRFGAVQFLLIGFKNIASHTSTVRLTVYNCRDTVLYPATPPEEEIYCKKVTIPAGDCAVIRLDAGPDTFGGNNMLRVAIKGDTDKDAEAIVIALSGNTADGRQALSMVFKHEEFIELNED</sequence>
<evidence type="ECO:0000313" key="2">
    <source>
        <dbReference type="Proteomes" id="UP000215224"/>
    </source>
</evidence>
<proteinExistence type="predicted"/>
<gene>
    <name evidence="1" type="ORF">BC6307_11870</name>
</gene>
<protein>
    <submittedName>
        <fullName evidence="1">Uncharacterized protein</fullName>
    </submittedName>
</protein>
<dbReference type="Proteomes" id="UP000215224">
    <property type="component" value="Chromosome"/>
</dbReference>
<accession>A0A223KQZ9</accession>
<dbReference type="RefSeq" id="WP_066411052.1">
    <property type="nucleotide sequence ID" value="NZ_CP018866.1"/>
</dbReference>
<keyword evidence="2" id="KW-1185">Reference proteome</keyword>
<evidence type="ECO:0000313" key="1">
    <source>
        <dbReference type="EMBL" id="AST91921.1"/>
    </source>
</evidence>
<organism evidence="1 2">
    <name type="scientific">Sutcliffiella cohnii</name>
    <dbReference type="NCBI Taxonomy" id="33932"/>
    <lineage>
        <taxon>Bacteria</taxon>
        <taxon>Bacillati</taxon>
        <taxon>Bacillota</taxon>
        <taxon>Bacilli</taxon>
        <taxon>Bacillales</taxon>
        <taxon>Bacillaceae</taxon>
        <taxon>Sutcliffiella</taxon>
    </lineage>
</organism>